<comment type="caution">
    <text evidence="1">The sequence shown here is derived from an EMBL/GenBank/DDBJ whole genome shotgun (WGS) entry which is preliminary data.</text>
</comment>
<proteinExistence type="predicted"/>
<organism evidence="1 2">
    <name type="scientific">Gordonia caeni</name>
    <dbReference type="NCBI Taxonomy" id="1007097"/>
    <lineage>
        <taxon>Bacteria</taxon>
        <taxon>Bacillati</taxon>
        <taxon>Actinomycetota</taxon>
        <taxon>Actinomycetes</taxon>
        <taxon>Mycobacteriales</taxon>
        <taxon>Gordoniaceae</taxon>
        <taxon>Gordonia</taxon>
    </lineage>
</organism>
<protein>
    <recommendedName>
        <fullName evidence="3">ESX-1 secretion-associated protein</fullName>
    </recommendedName>
</protein>
<dbReference type="RefSeq" id="WP_344784862.1">
    <property type="nucleotide sequence ID" value="NZ_BAAAZW010000008.1"/>
</dbReference>
<evidence type="ECO:0000313" key="1">
    <source>
        <dbReference type="EMBL" id="GAA3965781.1"/>
    </source>
</evidence>
<evidence type="ECO:0008006" key="3">
    <source>
        <dbReference type="Google" id="ProtNLM"/>
    </source>
</evidence>
<evidence type="ECO:0000313" key="2">
    <source>
        <dbReference type="Proteomes" id="UP001418444"/>
    </source>
</evidence>
<keyword evidence="2" id="KW-1185">Reference proteome</keyword>
<gene>
    <name evidence="1" type="ORF">GCM10022231_28230</name>
</gene>
<accession>A0ABP7PHL6</accession>
<dbReference type="EMBL" id="BAAAZW010000008">
    <property type="protein sequence ID" value="GAA3965781.1"/>
    <property type="molecule type" value="Genomic_DNA"/>
</dbReference>
<name>A0ABP7PHL6_9ACTN</name>
<sequence length="93" mass="9677">MTGQVRLDAAALDGLAARQREVAQALADCARHLEAPRDWAHTPAHRAAAAALDGRLHHLAGRLRTAGDDVSGLADRMLAHAAALSAADAEAVR</sequence>
<dbReference type="Proteomes" id="UP001418444">
    <property type="component" value="Unassembled WGS sequence"/>
</dbReference>
<reference evidence="2" key="1">
    <citation type="journal article" date="2019" name="Int. J. Syst. Evol. Microbiol.">
        <title>The Global Catalogue of Microorganisms (GCM) 10K type strain sequencing project: providing services to taxonomists for standard genome sequencing and annotation.</title>
        <authorList>
            <consortium name="The Broad Institute Genomics Platform"/>
            <consortium name="The Broad Institute Genome Sequencing Center for Infectious Disease"/>
            <person name="Wu L."/>
            <person name="Ma J."/>
        </authorList>
    </citation>
    <scope>NUCLEOTIDE SEQUENCE [LARGE SCALE GENOMIC DNA]</scope>
    <source>
        <strain evidence="2">JCM 16923</strain>
    </source>
</reference>